<evidence type="ECO:0000313" key="2">
    <source>
        <dbReference type="Proteomes" id="UP000266673"/>
    </source>
</evidence>
<dbReference type="AlphaFoldDB" id="A0A397VS17"/>
<dbReference type="EMBL" id="QKWP01000295">
    <property type="protein sequence ID" value="RIB22743.1"/>
    <property type="molecule type" value="Genomic_DNA"/>
</dbReference>
<sequence>MASQNRGKSNGNKSSKCGLHYKDIHGHVRRIVKLMSNIEILRSNCKMINAKSIQNATKLHNAESKIADEKRKYNSFIAKHECKLRS</sequence>
<gene>
    <name evidence="1" type="ORF">C2G38_2173205</name>
</gene>
<protein>
    <submittedName>
        <fullName evidence="1">Uncharacterized protein</fullName>
    </submittedName>
</protein>
<name>A0A397VS17_9GLOM</name>
<proteinExistence type="predicted"/>
<accession>A0A397VS17</accession>
<comment type="caution">
    <text evidence="1">The sequence shown here is derived from an EMBL/GenBank/DDBJ whole genome shotgun (WGS) entry which is preliminary data.</text>
</comment>
<keyword evidence="2" id="KW-1185">Reference proteome</keyword>
<evidence type="ECO:0000313" key="1">
    <source>
        <dbReference type="EMBL" id="RIB22743.1"/>
    </source>
</evidence>
<dbReference type="Proteomes" id="UP000266673">
    <property type="component" value="Unassembled WGS sequence"/>
</dbReference>
<reference evidence="1 2" key="1">
    <citation type="submission" date="2018-06" db="EMBL/GenBank/DDBJ databases">
        <title>Comparative genomics reveals the genomic features of Rhizophagus irregularis, R. cerebriforme, R. diaphanum and Gigaspora rosea, and their symbiotic lifestyle signature.</title>
        <authorList>
            <person name="Morin E."/>
            <person name="San Clemente H."/>
            <person name="Chen E.C.H."/>
            <person name="De La Providencia I."/>
            <person name="Hainaut M."/>
            <person name="Kuo A."/>
            <person name="Kohler A."/>
            <person name="Murat C."/>
            <person name="Tang N."/>
            <person name="Roy S."/>
            <person name="Loubradou J."/>
            <person name="Henrissat B."/>
            <person name="Grigoriev I.V."/>
            <person name="Corradi N."/>
            <person name="Roux C."/>
            <person name="Martin F.M."/>
        </authorList>
    </citation>
    <scope>NUCLEOTIDE SEQUENCE [LARGE SCALE GENOMIC DNA]</scope>
    <source>
        <strain evidence="1 2">DAOM 194757</strain>
    </source>
</reference>
<organism evidence="1 2">
    <name type="scientific">Gigaspora rosea</name>
    <dbReference type="NCBI Taxonomy" id="44941"/>
    <lineage>
        <taxon>Eukaryota</taxon>
        <taxon>Fungi</taxon>
        <taxon>Fungi incertae sedis</taxon>
        <taxon>Mucoromycota</taxon>
        <taxon>Glomeromycotina</taxon>
        <taxon>Glomeromycetes</taxon>
        <taxon>Diversisporales</taxon>
        <taxon>Gigasporaceae</taxon>
        <taxon>Gigaspora</taxon>
    </lineage>
</organism>